<evidence type="ECO:0000313" key="3">
    <source>
        <dbReference type="Proteomes" id="UP000650467"/>
    </source>
</evidence>
<evidence type="ECO:0000256" key="1">
    <source>
        <dbReference type="SAM" id="MobiDB-lite"/>
    </source>
</evidence>
<dbReference type="AlphaFoldDB" id="A0A835W6D9"/>
<feature type="region of interest" description="Disordered" evidence="1">
    <location>
        <begin position="557"/>
        <end position="576"/>
    </location>
</feature>
<dbReference type="PANTHER" id="PTHR47025">
    <property type="entry name" value="AUTOIMMUNE REGULATOR"/>
    <property type="match status" value="1"/>
</dbReference>
<feature type="region of interest" description="Disordered" evidence="1">
    <location>
        <begin position="206"/>
        <end position="237"/>
    </location>
</feature>
<reference evidence="2" key="1">
    <citation type="journal article" date="2020" name="bioRxiv">
        <title>Comparative genomics of Chlamydomonas.</title>
        <authorList>
            <person name="Craig R.J."/>
            <person name="Hasan A.R."/>
            <person name="Ness R.W."/>
            <person name="Keightley P.D."/>
        </authorList>
    </citation>
    <scope>NUCLEOTIDE SEQUENCE</scope>
    <source>
        <strain evidence="2">SAG 7.73</strain>
    </source>
</reference>
<keyword evidence="3" id="KW-1185">Reference proteome</keyword>
<protein>
    <recommendedName>
        <fullName evidence="4">N-acetyltransferase domain-containing protein</fullName>
    </recommendedName>
</protein>
<dbReference type="OrthoDB" id="1903104at2759"/>
<dbReference type="PANTHER" id="PTHR47025:SF2">
    <property type="entry name" value="AUTOIMMUNE REGULATOR"/>
    <property type="match status" value="1"/>
</dbReference>
<evidence type="ECO:0000313" key="2">
    <source>
        <dbReference type="EMBL" id="KAG2438854.1"/>
    </source>
</evidence>
<organism evidence="2 3">
    <name type="scientific">Chlamydomonas incerta</name>
    <dbReference type="NCBI Taxonomy" id="51695"/>
    <lineage>
        <taxon>Eukaryota</taxon>
        <taxon>Viridiplantae</taxon>
        <taxon>Chlorophyta</taxon>
        <taxon>core chlorophytes</taxon>
        <taxon>Chlorophyceae</taxon>
        <taxon>CS clade</taxon>
        <taxon>Chlamydomonadales</taxon>
        <taxon>Chlamydomonadaceae</taxon>
        <taxon>Chlamydomonas</taxon>
    </lineage>
</organism>
<proteinExistence type="predicted"/>
<dbReference type="InterPro" id="IPR016181">
    <property type="entry name" value="Acyl_CoA_acyltransferase"/>
</dbReference>
<evidence type="ECO:0008006" key="4">
    <source>
        <dbReference type="Google" id="ProtNLM"/>
    </source>
</evidence>
<comment type="caution">
    <text evidence="2">The sequence shown here is derived from an EMBL/GenBank/DDBJ whole genome shotgun (WGS) entry which is preliminary data.</text>
</comment>
<dbReference type="EMBL" id="JAEHOC010000009">
    <property type="protein sequence ID" value="KAG2438854.1"/>
    <property type="molecule type" value="Genomic_DNA"/>
</dbReference>
<dbReference type="SUPFAM" id="SSF55729">
    <property type="entry name" value="Acyl-CoA N-acyltransferases (Nat)"/>
    <property type="match status" value="1"/>
</dbReference>
<sequence length="611" mass="61113">MPASVGGSAPCAQQQAPVQGILGPGCFRLVLTDGARRDSARWAAGAGASVAGASVPSDIHDASGAAGPANPVTSTWGLHLLALGGRSAFRGAPLLASISLAAGARAGGAGEPGPAGAAGAGPVVAGGPAPAAAGAAASTGWAARSASAATCTSSPLRPAQPLFSLADATANRRGRQQQQLQPADADADANLDMAGAEALIKEMMGQAEPDGSGSSGGGGRRSRGGGRGTEALPSASRAVRWAADAAAAEGAGGGLLDGGDEEDTAAEAEAERALGRVQCGFCGRRLGRRGARDCLLCDCCHRPFHTDCCRYRGVSTRRRQAGEGHGGSGGGAEADGGWFHSPECAAVTAQWAGRAAAGPQPAAAGRTWLLLPTQLRGGSSSHAAARDGLQQAAGVLAAEYGPRVVDVVLDSDWAVLLRDPRGAPVSAATLDVYGREVVVMDLVATAEQARGQGHNRALLDAVAHWLTEADARNWVVALPSPAAAASPLAGLAGDGGAEEEAAEARRLQRQYSARGFRRLPGWQQRAWAKALPGFPELGRGAEASVLMVQALPAAAAKGRRRGGEERGEEGGEGVEAGRRRGGAVVGLVRGVAGGLGGAVRGLWGYVTLGSR</sequence>
<accession>A0A835W6D9</accession>
<gene>
    <name evidence="2" type="ORF">HXX76_005394</name>
</gene>
<name>A0A835W6D9_CHLIN</name>
<dbReference type="Proteomes" id="UP000650467">
    <property type="component" value="Unassembled WGS sequence"/>
</dbReference>